<dbReference type="GO" id="GO:0008233">
    <property type="term" value="F:peptidase activity"/>
    <property type="evidence" value="ECO:0007669"/>
    <property type="project" value="UniProtKB-KW"/>
</dbReference>
<feature type="transmembrane region" description="Helical" evidence="8">
    <location>
        <begin position="98"/>
        <end position="115"/>
    </location>
</feature>
<evidence type="ECO:0000256" key="3">
    <source>
        <dbReference type="ARBA" id="ARBA00022670"/>
    </source>
</evidence>
<comment type="subcellular location">
    <subcellularLocation>
        <location evidence="1">Cell membrane</location>
        <topology evidence="1">Multi-pass membrane protein</topology>
    </subcellularLocation>
</comment>
<dbReference type="Proteomes" id="UP000192761">
    <property type="component" value="Unassembled WGS sequence"/>
</dbReference>
<evidence type="ECO:0000256" key="8">
    <source>
        <dbReference type="SAM" id="Phobius"/>
    </source>
</evidence>
<dbReference type="RefSeq" id="WP_084090186.1">
    <property type="nucleotide sequence ID" value="NZ_FWXD01000007.1"/>
</dbReference>
<evidence type="ECO:0000313" key="10">
    <source>
        <dbReference type="Proteomes" id="UP000192761"/>
    </source>
</evidence>
<name>A0A1W1XGE8_9NEIS</name>
<dbReference type="InterPro" id="IPR017544">
    <property type="entry name" value="Exosortase-2"/>
</dbReference>
<evidence type="ECO:0000256" key="6">
    <source>
        <dbReference type="ARBA" id="ARBA00022989"/>
    </source>
</evidence>
<accession>A0A1W1XGE8</accession>
<evidence type="ECO:0000256" key="4">
    <source>
        <dbReference type="ARBA" id="ARBA00022692"/>
    </source>
</evidence>
<keyword evidence="7 8" id="KW-0472">Membrane</keyword>
<evidence type="ECO:0000256" key="7">
    <source>
        <dbReference type="ARBA" id="ARBA00023136"/>
    </source>
</evidence>
<feature type="transmembrane region" description="Helical" evidence="8">
    <location>
        <begin position="127"/>
        <end position="143"/>
    </location>
</feature>
<keyword evidence="2" id="KW-1003">Cell membrane</keyword>
<dbReference type="NCBIfam" id="TIGR02602">
    <property type="entry name" value="8TM_EpsH"/>
    <property type="match status" value="1"/>
</dbReference>
<evidence type="ECO:0000256" key="1">
    <source>
        <dbReference type="ARBA" id="ARBA00004651"/>
    </source>
</evidence>
<evidence type="ECO:0000256" key="5">
    <source>
        <dbReference type="ARBA" id="ARBA00022801"/>
    </source>
</evidence>
<keyword evidence="6 8" id="KW-1133">Transmembrane helix</keyword>
<dbReference type="AlphaFoldDB" id="A0A1W1XGE8"/>
<reference evidence="9 10" key="1">
    <citation type="submission" date="2017-04" db="EMBL/GenBank/DDBJ databases">
        <authorList>
            <person name="Afonso C.L."/>
            <person name="Miller P.J."/>
            <person name="Scott M.A."/>
            <person name="Spackman E."/>
            <person name="Goraichik I."/>
            <person name="Dimitrov K.M."/>
            <person name="Suarez D.L."/>
            <person name="Swayne D.E."/>
        </authorList>
    </citation>
    <scope>NUCLEOTIDE SEQUENCE [LARGE SCALE GENOMIC DNA]</scope>
    <source>
        <strain evidence="9 10">DSM 23236</strain>
    </source>
</reference>
<feature type="transmembrane region" description="Helical" evidence="8">
    <location>
        <begin position="258"/>
        <end position="278"/>
    </location>
</feature>
<dbReference type="NCBIfam" id="TIGR03113">
    <property type="entry name" value="exosort_XrtB"/>
    <property type="match status" value="1"/>
</dbReference>
<sequence>MTAELALSPPHFTPSRFICRHWPVLTGLLLLLAPTLHDLSSSLWQSSEQSHGPLILLVVVYLFWRDRTAQAGTSTKWGWLPVCAGLATYVLGRSQQIWLLEIGAFMPLLAGMLLLEGGWSLLKRHGFAIAFIVFLIPLPGPLIDSLTGGLKQAVSGHVEQLLYGLGYPIARAGVMLSIGPYRLQVADACSGLNSLFSLLALGALYVHLAAHTSRLRSSLLVLVAAPLAFLANIVRVVLLVLVTYYWGDAAGQGFVHQFAGIVLFAIAFGGLLAFDLLLGQALPDEVKA</sequence>
<dbReference type="InterPro" id="IPR019127">
    <property type="entry name" value="Exosortase"/>
</dbReference>
<proteinExistence type="predicted"/>
<keyword evidence="3" id="KW-0645">Protease</keyword>
<dbReference type="InterPro" id="IPR026392">
    <property type="entry name" value="Exo/Archaeosortase_dom"/>
</dbReference>
<keyword evidence="10" id="KW-1185">Reference proteome</keyword>
<gene>
    <name evidence="9" type="ORF">SAMN02745857_01522</name>
</gene>
<keyword evidence="4 8" id="KW-0812">Transmembrane</keyword>
<dbReference type="STRING" id="1121001.SAMN02745857_01522"/>
<dbReference type="EMBL" id="FWXD01000007">
    <property type="protein sequence ID" value="SMC23029.1"/>
    <property type="molecule type" value="Genomic_DNA"/>
</dbReference>
<feature type="transmembrane region" description="Helical" evidence="8">
    <location>
        <begin position="185"/>
        <end position="207"/>
    </location>
</feature>
<evidence type="ECO:0000256" key="2">
    <source>
        <dbReference type="ARBA" id="ARBA00022475"/>
    </source>
</evidence>
<feature type="transmembrane region" description="Helical" evidence="8">
    <location>
        <begin position="219"/>
        <end position="246"/>
    </location>
</feature>
<dbReference type="NCBIfam" id="TIGR04178">
    <property type="entry name" value="exo_archaeo"/>
    <property type="match status" value="1"/>
</dbReference>
<protein>
    <submittedName>
        <fullName evidence="9">Exosortase B</fullName>
    </submittedName>
</protein>
<dbReference type="Pfam" id="PF09721">
    <property type="entry name" value="Exosortase_EpsH"/>
    <property type="match status" value="1"/>
</dbReference>
<keyword evidence="5" id="KW-0378">Hydrolase</keyword>
<evidence type="ECO:0000313" key="9">
    <source>
        <dbReference type="EMBL" id="SMC23029.1"/>
    </source>
</evidence>
<dbReference type="InterPro" id="IPR013426">
    <property type="entry name" value="EpsH-like"/>
</dbReference>
<organism evidence="9 10">
    <name type="scientific">Andreprevotia lacus DSM 23236</name>
    <dbReference type="NCBI Taxonomy" id="1121001"/>
    <lineage>
        <taxon>Bacteria</taxon>
        <taxon>Pseudomonadati</taxon>
        <taxon>Pseudomonadota</taxon>
        <taxon>Betaproteobacteria</taxon>
        <taxon>Neisseriales</taxon>
        <taxon>Chitinibacteraceae</taxon>
        <taxon>Andreprevotia</taxon>
    </lineage>
</organism>
<dbReference type="GO" id="GO:0005886">
    <property type="term" value="C:plasma membrane"/>
    <property type="evidence" value="ECO:0007669"/>
    <property type="project" value="UniProtKB-SubCell"/>
</dbReference>
<dbReference type="GO" id="GO:0006508">
    <property type="term" value="P:proteolysis"/>
    <property type="evidence" value="ECO:0007669"/>
    <property type="project" value="UniProtKB-KW"/>
</dbReference>